<dbReference type="Gene3D" id="3.10.450.530">
    <property type="entry name" value="Ribonuclease toxin, BrnT, of type II toxin-antitoxin system"/>
    <property type="match status" value="1"/>
</dbReference>
<accession>A0A1F6B7I1</accession>
<dbReference type="EMBL" id="MFJU01000042">
    <property type="protein sequence ID" value="OGG32890.1"/>
    <property type="molecule type" value="Genomic_DNA"/>
</dbReference>
<evidence type="ECO:0008006" key="3">
    <source>
        <dbReference type="Google" id="ProtNLM"/>
    </source>
</evidence>
<protein>
    <recommendedName>
        <fullName evidence="3">Toxin</fullName>
    </recommendedName>
</protein>
<organism evidence="1 2">
    <name type="scientific">Candidatus Gottesmanbacteria bacterium RIFCSPLOWO2_01_FULL_42_22</name>
    <dbReference type="NCBI Taxonomy" id="1798391"/>
    <lineage>
        <taxon>Bacteria</taxon>
        <taxon>Candidatus Gottesmaniibacteriota</taxon>
    </lineage>
</organism>
<proteinExistence type="predicted"/>
<dbReference type="Pfam" id="PF04365">
    <property type="entry name" value="BrnT_toxin"/>
    <property type="match status" value="1"/>
</dbReference>
<evidence type="ECO:0000313" key="2">
    <source>
        <dbReference type="Proteomes" id="UP000176228"/>
    </source>
</evidence>
<gene>
    <name evidence="1" type="ORF">A2968_06480</name>
</gene>
<evidence type="ECO:0000313" key="1">
    <source>
        <dbReference type="EMBL" id="OGG32890.1"/>
    </source>
</evidence>
<dbReference type="AlphaFoldDB" id="A0A1F6B7I1"/>
<dbReference type="Proteomes" id="UP000176228">
    <property type="component" value="Unassembled WGS sequence"/>
</dbReference>
<dbReference type="STRING" id="1798391.A2968_06480"/>
<comment type="caution">
    <text evidence="1">The sequence shown here is derived from an EMBL/GenBank/DDBJ whole genome shotgun (WGS) entry which is preliminary data.</text>
</comment>
<dbReference type="InterPro" id="IPR038573">
    <property type="entry name" value="BrnT_sf"/>
</dbReference>
<reference evidence="1 2" key="1">
    <citation type="journal article" date="2016" name="Nat. Commun.">
        <title>Thousands of microbial genomes shed light on interconnected biogeochemical processes in an aquifer system.</title>
        <authorList>
            <person name="Anantharaman K."/>
            <person name="Brown C.T."/>
            <person name="Hug L.A."/>
            <person name="Sharon I."/>
            <person name="Castelle C.J."/>
            <person name="Probst A.J."/>
            <person name="Thomas B.C."/>
            <person name="Singh A."/>
            <person name="Wilkins M.J."/>
            <person name="Karaoz U."/>
            <person name="Brodie E.L."/>
            <person name="Williams K.H."/>
            <person name="Hubbard S.S."/>
            <person name="Banfield J.F."/>
        </authorList>
    </citation>
    <scope>NUCLEOTIDE SEQUENCE [LARGE SCALE GENOMIC DNA]</scope>
</reference>
<name>A0A1F6B7I1_9BACT</name>
<sequence length="98" mass="11862">MRILKEPLEFQWDKGNVGKSYKKHKVKDKEAEEPFFDKRHKIFKDKLHSKGEERNRIAGKTKKGRLLFIVFTIRENRIRIISARDINKKEVYLYEEKA</sequence>
<dbReference type="InterPro" id="IPR007460">
    <property type="entry name" value="BrnT_toxin"/>
</dbReference>